<evidence type="ECO:0000256" key="1">
    <source>
        <dbReference type="SAM" id="SignalP"/>
    </source>
</evidence>
<keyword evidence="1" id="KW-0732">Signal</keyword>
<accession>A0ABX5WUZ5</accession>
<evidence type="ECO:0000313" key="3">
    <source>
        <dbReference type="Proteomes" id="UP000315947"/>
    </source>
</evidence>
<protein>
    <submittedName>
        <fullName evidence="2">Uncharacterized protein</fullName>
    </submittedName>
</protein>
<evidence type="ECO:0000313" key="2">
    <source>
        <dbReference type="EMBL" id="QDO82917.1"/>
    </source>
</evidence>
<gene>
    <name evidence="2" type="ORF">FM037_06380</name>
</gene>
<reference evidence="2 3" key="1">
    <citation type="submission" date="2019-07" db="EMBL/GenBank/DDBJ databases">
        <title>Shewanella sp. YLB-06 whole genomic sequence.</title>
        <authorList>
            <person name="Yu L."/>
        </authorList>
    </citation>
    <scope>NUCLEOTIDE SEQUENCE [LARGE SCALE GENOMIC DNA]</scope>
    <source>
        <strain evidence="2 3">YLB-06</strain>
    </source>
</reference>
<feature type="signal peptide" evidence="1">
    <location>
        <begin position="1"/>
        <end position="19"/>
    </location>
</feature>
<dbReference type="Proteomes" id="UP000315947">
    <property type="component" value="Chromosome"/>
</dbReference>
<keyword evidence="3" id="KW-1185">Reference proteome</keyword>
<sequence length="134" mass="15546">MKVKISIILILLFSLSSQAYELKFYANPVPFSPYVEDIDGLLEPAVSRNHWTYRVEEGRRYAHLEYKSYRIEVELLVENGGVSIVELSVARPECKRKCNIDQDKVDAWLVGMRRHIALAVTKAFREDALKQIYL</sequence>
<organism evidence="2 3">
    <name type="scientific">Shewanella psychropiezotolerans</name>
    <dbReference type="NCBI Taxonomy" id="2593655"/>
    <lineage>
        <taxon>Bacteria</taxon>
        <taxon>Pseudomonadati</taxon>
        <taxon>Pseudomonadota</taxon>
        <taxon>Gammaproteobacteria</taxon>
        <taxon>Alteromonadales</taxon>
        <taxon>Shewanellaceae</taxon>
        <taxon>Shewanella</taxon>
    </lineage>
</organism>
<dbReference type="EMBL" id="CP041614">
    <property type="protein sequence ID" value="QDO82917.1"/>
    <property type="molecule type" value="Genomic_DNA"/>
</dbReference>
<feature type="chain" id="PRO_5046916274" evidence="1">
    <location>
        <begin position="20"/>
        <end position="134"/>
    </location>
</feature>
<name>A0ABX5WUZ5_9GAMM</name>
<dbReference type="RefSeq" id="WP_144045302.1">
    <property type="nucleotide sequence ID" value="NZ_CP041614.1"/>
</dbReference>
<proteinExistence type="predicted"/>